<feature type="domain" description="Plasmid pRiA4b Orf3-like" evidence="1">
    <location>
        <begin position="190"/>
        <end position="280"/>
    </location>
</feature>
<keyword evidence="4" id="KW-1185">Reference proteome</keyword>
<feature type="domain" description="DUF6933" evidence="2">
    <location>
        <begin position="2"/>
        <end position="164"/>
    </location>
</feature>
<dbReference type="PANTHER" id="PTHR41878">
    <property type="entry name" value="LEXA REPRESSOR-RELATED"/>
    <property type="match status" value="1"/>
</dbReference>
<dbReference type="SUPFAM" id="SSF159941">
    <property type="entry name" value="MM3350-like"/>
    <property type="match status" value="1"/>
</dbReference>
<dbReference type="InterPro" id="IPR012912">
    <property type="entry name" value="Plasmid_pRiA4b_Orf3-like"/>
</dbReference>
<protein>
    <submittedName>
        <fullName evidence="3">Uncharacterized protein</fullName>
    </submittedName>
</protein>
<dbReference type="Pfam" id="PF07929">
    <property type="entry name" value="PRiA4_ORF3"/>
    <property type="match status" value="1"/>
</dbReference>
<evidence type="ECO:0000313" key="3">
    <source>
        <dbReference type="EMBL" id="MTT32178.1"/>
    </source>
</evidence>
<dbReference type="OrthoDB" id="9801392at2"/>
<dbReference type="InterPro" id="IPR053864">
    <property type="entry name" value="DUF6933"/>
</dbReference>
<proteinExistence type="predicted"/>
<dbReference type="Pfam" id="PF22016">
    <property type="entry name" value="DUF6933"/>
    <property type="match status" value="1"/>
</dbReference>
<dbReference type="PANTHER" id="PTHR41878:SF1">
    <property type="entry name" value="TNPR PROTEIN"/>
    <property type="match status" value="1"/>
</dbReference>
<evidence type="ECO:0000259" key="2">
    <source>
        <dbReference type="Pfam" id="PF22016"/>
    </source>
</evidence>
<organism evidence="3 4">
    <name type="scientific">Terrilactibacillus tamarindi</name>
    <dbReference type="NCBI Taxonomy" id="2599694"/>
    <lineage>
        <taxon>Bacteria</taxon>
        <taxon>Bacillati</taxon>
        <taxon>Bacillota</taxon>
        <taxon>Bacilli</taxon>
        <taxon>Bacillales</taxon>
        <taxon>Bacillaceae</taxon>
        <taxon>Terrilactibacillus</taxon>
    </lineage>
</organism>
<dbReference type="Gene3D" id="3.10.290.30">
    <property type="entry name" value="MM3350-like"/>
    <property type="match status" value="1"/>
</dbReference>
<accession>A0A6N8CRA8</accession>
<sequence>MLIQCTKVLLDKIEVKGSELVSSKGYEQFPHSFMAWHANFVTINRRKAIILMNNETRYSVVIYRPNNKDYSKIKDLIYQGITEALRMEGVRKEVIDAYMAKAGKISFSKTASRSMVAKMNNAVREVEFMQDYLDEETKIQRYISIVTGRLIQNCGDNESFYPIEKMLKCLSLVYGQDKKTAAIEVLDIDLYQLKIQINLEGHDIWRRVFVPSTYSFEHLHNIIQTVFDWKNSHLHHFVVEKAEKRPLKIVMDADPEALEYIDPEEIDIRQERFVALEEIFPKFSEII</sequence>
<dbReference type="Proteomes" id="UP000440978">
    <property type="component" value="Unassembled WGS sequence"/>
</dbReference>
<gene>
    <name evidence="3" type="ORF">GMB86_09190</name>
</gene>
<evidence type="ECO:0000313" key="4">
    <source>
        <dbReference type="Proteomes" id="UP000440978"/>
    </source>
</evidence>
<comment type="caution">
    <text evidence="3">The sequence shown here is derived from an EMBL/GenBank/DDBJ whole genome shotgun (WGS) entry which is preliminary data.</text>
</comment>
<dbReference type="InterPro" id="IPR024047">
    <property type="entry name" value="MM3350-like_sf"/>
</dbReference>
<reference evidence="3 4" key="1">
    <citation type="submission" date="2019-11" db="EMBL/GenBank/DDBJ databases">
        <title>Terrilactibacillus tamarindus sp. nov. BCM23-1 isolated from bark of Tamarindus indica.</title>
        <authorList>
            <person name="Kingkaew E."/>
            <person name="Tanasupawat S."/>
        </authorList>
    </citation>
    <scope>NUCLEOTIDE SEQUENCE [LARGE SCALE GENOMIC DNA]</scope>
    <source>
        <strain evidence="3 4">BCM23-1</strain>
    </source>
</reference>
<dbReference type="EMBL" id="WNHB01000013">
    <property type="protein sequence ID" value="MTT32178.1"/>
    <property type="molecule type" value="Genomic_DNA"/>
</dbReference>
<name>A0A6N8CRA8_9BACI</name>
<dbReference type="AlphaFoldDB" id="A0A6N8CRA8"/>
<evidence type="ECO:0000259" key="1">
    <source>
        <dbReference type="Pfam" id="PF07929"/>
    </source>
</evidence>